<dbReference type="EMBL" id="CP144745">
    <property type="protein sequence ID" value="WVZ54604.1"/>
    <property type="molecule type" value="Genomic_DNA"/>
</dbReference>
<sequence>MPHRARPMTGLLVFMGVNLVLFNTISPVYDFVCFLPYWERRRERRRREREALQAKESASEMTSLIFSASYNPCSFKACSSSSLVILVPCLANPCLSSSSVMVPLLSLSMFLNISFSPVISSSDRHPAMICIRPVEGIRLWCLCFDVLLNRNMYPQRRFLELVHGPELLEPVENNIVKRRIRCISIFFDPRYLLRTWNAVSRSLGLMLSIFLTRSLAPDEMCGHGSLARSSCPRRMAVKMPFSFSAHSARTCPERRHAGEEDVEHDADAPDVRLRAVLPLEHLRRDVVGAADDVPEHLAFLEEDGEPEVGGLERRVLRLAEQQEILRLDVPVHHPHGVAGVHDLHDGAQQRRGAALRVLAPGDDPVEELAAGAELHDQVHVVLVLAPRRSTTLGWPERWCMICTSRRTSSTSSFVASFRFAIVLHASFSPVERCVHRCVTPNCPRPSSLPIE</sequence>
<protein>
    <submittedName>
        <fullName evidence="2">Uncharacterized protein</fullName>
    </submittedName>
</protein>
<dbReference type="PANTHER" id="PTHR36392">
    <property type="entry name" value="TRANSMEMBRANE PROTEIN"/>
    <property type="match status" value="1"/>
</dbReference>
<keyword evidence="3" id="KW-1185">Reference proteome</keyword>
<organism evidence="2 3">
    <name type="scientific">Paspalum notatum var. saurae</name>
    <dbReference type="NCBI Taxonomy" id="547442"/>
    <lineage>
        <taxon>Eukaryota</taxon>
        <taxon>Viridiplantae</taxon>
        <taxon>Streptophyta</taxon>
        <taxon>Embryophyta</taxon>
        <taxon>Tracheophyta</taxon>
        <taxon>Spermatophyta</taxon>
        <taxon>Magnoliopsida</taxon>
        <taxon>Liliopsida</taxon>
        <taxon>Poales</taxon>
        <taxon>Poaceae</taxon>
        <taxon>PACMAD clade</taxon>
        <taxon>Panicoideae</taxon>
        <taxon>Andropogonodae</taxon>
        <taxon>Paspaleae</taxon>
        <taxon>Paspalinae</taxon>
        <taxon>Paspalum</taxon>
    </lineage>
</organism>
<name>A0AAQ3PXI6_PASNO</name>
<evidence type="ECO:0000313" key="2">
    <source>
        <dbReference type="EMBL" id="WVZ54604.1"/>
    </source>
</evidence>
<dbReference type="PANTHER" id="PTHR36392:SF1">
    <property type="entry name" value="TRANSMEMBRANE PROTEIN"/>
    <property type="match status" value="1"/>
</dbReference>
<evidence type="ECO:0000313" key="3">
    <source>
        <dbReference type="Proteomes" id="UP001341281"/>
    </source>
</evidence>
<feature type="transmembrane region" description="Helical" evidence="1">
    <location>
        <begin position="12"/>
        <end position="38"/>
    </location>
</feature>
<evidence type="ECO:0000256" key="1">
    <source>
        <dbReference type="SAM" id="Phobius"/>
    </source>
</evidence>
<dbReference type="AlphaFoldDB" id="A0AAQ3PXI6"/>
<dbReference type="Proteomes" id="UP001341281">
    <property type="component" value="Chromosome 01"/>
</dbReference>
<reference evidence="2 3" key="1">
    <citation type="submission" date="2024-02" db="EMBL/GenBank/DDBJ databases">
        <title>High-quality chromosome-scale genome assembly of Pensacola bahiagrass (Paspalum notatum Flugge var. saurae).</title>
        <authorList>
            <person name="Vega J.M."/>
            <person name="Podio M."/>
            <person name="Orjuela J."/>
            <person name="Siena L.A."/>
            <person name="Pessino S.C."/>
            <person name="Combes M.C."/>
            <person name="Mariac C."/>
            <person name="Albertini E."/>
            <person name="Pupilli F."/>
            <person name="Ortiz J.P.A."/>
            <person name="Leblanc O."/>
        </authorList>
    </citation>
    <scope>NUCLEOTIDE SEQUENCE [LARGE SCALE GENOMIC DNA]</scope>
    <source>
        <strain evidence="2">R1</strain>
        <tissue evidence="2">Leaf</tissue>
    </source>
</reference>
<proteinExistence type="predicted"/>
<keyword evidence="1" id="KW-0812">Transmembrane</keyword>
<gene>
    <name evidence="2" type="ORF">U9M48_005376</name>
</gene>
<accession>A0AAQ3PXI6</accession>
<keyword evidence="1" id="KW-0472">Membrane</keyword>
<keyword evidence="1" id="KW-1133">Transmembrane helix</keyword>